<protein>
    <recommendedName>
        <fullName evidence="3">Winged helix DNA-binding domain-containing protein</fullName>
    </recommendedName>
</protein>
<comment type="caution">
    <text evidence="1">The sequence shown here is derived from an EMBL/GenBank/DDBJ whole genome shotgun (WGS) entry which is preliminary data.</text>
</comment>
<reference evidence="1 2" key="1">
    <citation type="submission" date="2016-07" db="EMBL/GenBank/DDBJ databases">
        <title>Characterization of isolates of Eisenbergiella tayi derived from blood cultures, using whole genome sequencing.</title>
        <authorList>
            <person name="Burdz T."/>
            <person name="Wiebe D."/>
            <person name="Huynh C."/>
            <person name="Bernard K."/>
        </authorList>
    </citation>
    <scope>NUCLEOTIDE SEQUENCE [LARGE SCALE GENOMIC DNA]</scope>
    <source>
        <strain evidence="1 2">NML 110608</strain>
    </source>
</reference>
<name>A0A1E3AIJ1_9FIRM</name>
<dbReference type="PANTHER" id="PTHR38479:SF2">
    <property type="entry name" value="WINGED HELIX DNA-BINDING DOMAIN-CONTAINING PROTEIN"/>
    <property type="match status" value="1"/>
</dbReference>
<organism evidence="1 2">
    <name type="scientific">Eisenbergiella tayi</name>
    <dbReference type="NCBI Taxonomy" id="1432052"/>
    <lineage>
        <taxon>Bacteria</taxon>
        <taxon>Bacillati</taxon>
        <taxon>Bacillota</taxon>
        <taxon>Clostridia</taxon>
        <taxon>Lachnospirales</taxon>
        <taxon>Lachnospiraceae</taxon>
        <taxon>Eisenbergiella</taxon>
    </lineage>
</organism>
<evidence type="ECO:0000313" key="1">
    <source>
        <dbReference type="EMBL" id="ODM08429.1"/>
    </source>
</evidence>
<evidence type="ECO:0008006" key="3">
    <source>
        <dbReference type="Google" id="ProtNLM"/>
    </source>
</evidence>
<dbReference type="Pfam" id="PF06224">
    <property type="entry name" value="AlkZ-like"/>
    <property type="match status" value="1"/>
</dbReference>
<dbReference type="InterPro" id="IPR009351">
    <property type="entry name" value="AlkZ-like"/>
</dbReference>
<proteinExistence type="predicted"/>
<accession>A0A1E3AIJ1</accession>
<dbReference type="Proteomes" id="UP000094067">
    <property type="component" value="Unassembled WGS sequence"/>
</dbReference>
<gene>
    <name evidence="1" type="ORF">BEI61_00058</name>
</gene>
<dbReference type="RefSeq" id="WP_069150853.1">
    <property type="nucleotide sequence ID" value="NZ_MCGH01000001.1"/>
</dbReference>
<sequence length="416" mass="46621">MQANRSKSSCSGTALLSLTREQILSFRLKSHNLTGISPSDIPDAFGGWIMQNSPPGAWELSVFSRMPDITLSALDEALTESRTLIQAWSLRGAPCIFPVQDCDVFLTALIPENEPWIYTRGIALVLEHLHMSMEELLPLVKNAALILNENEIVGKPSLDHILAEEAAKSLDSVKRELWYSPSFFSPEQTMGEAAVSFLLRPCSLEKLVVFGKREKNLPTFTSLRSWSPSVFDPDRRVPSPTAVLVKRFLHSYGPASPAMLADTLGCSPAQAKRMWKDAERIYPIIPVRSGNKTAFILEEDLPSFMTPDSSLTDWDMSFAILAPHDPYLDIRDRGLLLPDKQLQKQVWKTVGNPGVILRGGMIAGIWRSARKNGSLSAEFSLWFTPSASHKKIMERWFEGYAKLYDLKQKELKINIM</sequence>
<dbReference type="EMBL" id="MCGH01000001">
    <property type="protein sequence ID" value="ODM08429.1"/>
    <property type="molecule type" value="Genomic_DNA"/>
</dbReference>
<dbReference type="AlphaFoldDB" id="A0A1E3AIJ1"/>
<dbReference type="PATRIC" id="fig|1432052.4.peg.60"/>
<dbReference type="PANTHER" id="PTHR38479">
    <property type="entry name" value="LMO0824 PROTEIN"/>
    <property type="match status" value="1"/>
</dbReference>
<evidence type="ECO:0000313" key="2">
    <source>
        <dbReference type="Proteomes" id="UP000094067"/>
    </source>
</evidence>